<dbReference type="PANTHER" id="PTHR43491:SF2">
    <property type="entry name" value="UDP-N-ACETYL-D-MANNOSAMINE DEHYDROGENASE"/>
    <property type="match status" value="1"/>
</dbReference>
<dbReference type="PANTHER" id="PTHR43491">
    <property type="entry name" value="UDP-N-ACETYL-D-MANNOSAMINE DEHYDROGENASE"/>
    <property type="match status" value="1"/>
</dbReference>
<dbReference type="EMBL" id="JBHUEK010000008">
    <property type="protein sequence ID" value="MFD1778253.1"/>
    <property type="molecule type" value="Genomic_DNA"/>
</dbReference>
<dbReference type="Pfam" id="PF03721">
    <property type="entry name" value="UDPG_MGDP_dh_N"/>
    <property type="match status" value="1"/>
</dbReference>
<dbReference type="InterPro" id="IPR028359">
    <property type="entry name" value="UDP_ManNAc/GlcNAc_DH"/>
</dbReference>
<comment type="caution">
    <text evidence="6">The sequence shown here is derived from an EMBL/GenBank/DDBJ whole genome shotgun (WGS) entry which is preliminary data.</text>
</comment>
<dbReference type="InterPro" id="IPR014027">
    <property type="entry name" value="UDP-Glc/GDP-Man_DH_C"/>
</dbReference>
<dbReference type="NCBIfam" id="TIGR03026">
    <property type="entry name" value="NDP-sugDHase"/>
    <property type="match status" value="1"/>
</dbReference>
<dbReference type="SUPFAM" id="SSF48179">
    <property type="entry name" value="6-phosphogluconate dehydrogenase C-terminal domain-like"/>
    <property type="match status" value="1"/>
</dbReference>
<proteinExistence type="inferred from homology"/>
<dbReference type="InterPro" id="IPR014026">
    <property type="entry name" value="UDP-Glc/GDP-Man_DH_dimer"/>
</dbReference>
<dbReference type="InterPro" id="IPR008927">
    <property type="entry name" value="6-PGluconate_DH-like_C_sf"/>
</dbReference>
<dbReference type="InterPro" id="IPR036291">
    <property type="entry name" value="NAD(P)-bd_dom_sf"/>
</dbReference>
<name>A0ABW4MLD9_9BACI</name>
<dbReference type="PIRSF" id="PIRSF000124">
    <property type="entry name" value="UDPglc_GDPman_dh"/>
    <property type="match status" value="1"/>
</dbReference>
<dbReference type="SUPFAM" id="SSF52413">
    <property type="entry name" value="UDP-glucose/GDP-mannose dehydrogenase C-terminal domain"/>
    <property type="match status" value="1"/>
</dbReference>
<accession>A0ABW4MLD9</accession>
<dbReference type="InterPro" id="IPR036220">
    <property type="entry name" value="UDP-Glc/GDP-Man_DH_C_sf"/>
</dbReference>
<sequence length="425" mass="47235">MKKVTVVGLGKIGLPLATVFANSGSFFVYGADKNENVIKQVNSGISHIKNEPGVQELLRSAKQKGLLNCTTNTTKAVSNSDVVVVIVPVLLNDQNEIDYQYIDSAVEDIGKGIQKNTLVIFETTIPTGDTRNRFGKKIEELSGFQMGKDFYLAYSPERVYSNRIIQDLQTYPKIVSGYNDRSLKIATEFYKEAIGCDVLQVSSLETAEFTKVAEATYRDVNIALANELAVFGEKYGVNIKEVIKAANSEPFSNIHNPGVGVGGHCIPVYPYFFINKGLDKGLVTLSREMNDNMAAYAVTKIENIHTSLKHSKILILGLSFRENVKEATRSSTQLLINELKKREATVFVDDPYFTANEISKYEVIPFSKEAIEQIEIVVIQAFHSEYMSINFAEFTNCKLILDGRNVLSKEEIEKLGIRYVGIGTS</sequence>
<dbReference type="SUPFAM" id="SSF51735">
    <property type="entry name" value="NAD(P)-binding Rossmann-fold domains"/>
    <property type="match status" value="1"/>
</dbReference>
<comment type="similarity">
    <text evidence="1 4">Belongs to the UDP-glucose/GDP-mannose dehydrogenase family.</text>
</comment>
<organism evidence="6 7">
    <name type="scientific">Fredinandcohnia salidurans</name>
    <dbReference type="NCBI Taxonomy" id="2595041"/>
    <lineage>
        <taxon>Bacteria</taxon>
        <taxon>Bacillati</taxon>
        <taxon>Bacillota</taxon>
        <taxon>Bacilli</taxon>
        <taxon>Bacillales</taxon>
        <taxon>Bacillaceae</taxon>
        <taxon>Fredinandcohnia</taxon>
    </lineage>
</organism>
<dbReference type="Gene3D" id="3.40.50.720">
    <property type="entry name" value="NAD(P)-binding Rossmann-like Domain"/>
    <property type="match status" value="2"/>
</dbReference>
<keyword evidence="3" id="KW-0520">NAD</keyword>
<protein>
    <submittedName>
        <fullName evidence="6">Nucleotide sugar dehydrogenase</fullName>
    </submittedName>
</protein>
<dbReference type="SMART" id="SM00984">
    <property type="entry name" value="UDPG_MGDP_dh_C"/>
    <property type="match status" value="1"/>
</dbReference>
<evidence type="ECO:0000313" key="7">
    <source>
        <dbReference type="Proteomes" id="UP001597227"/>
    </source>
</evidence>
<reference evidence="7" key="1">
    <citation type="journal article" date="2019" name="Int. J. Syst. Evol. Microbiol.">
        <title>The Global Catalogue of Microorganisms (GCM) 10K type strain sequencing project: providing services to taxonomists for standard genome sequencing and annotation.</title>
        <authorList>
            <consortium name="The Broad Institute Genomics Platform"/>
            <consortium name="The Broad Institute Genome Sequencing Center for Infectious Disease"/>
            <person name="Wu L."/>
            <person name="Ma J."/>
        </authorList>
    </citation>
    <scope>NUCLEOTIDE SEQUENCE [LARGE SCALE GENOMIC DNA]</scope>
    <source>
        <strain evidence="7">CCUG 15531</strain>
    </source>
</reference>
<dbReference type="InterPro" id="IPR017476">
    <property type="entry name" value="UDP-Glc/GDP-Man"/>
</dbReference>
<evidence type="ECO:0000256" key="4">
    <source>
        <dbReference type="PIRNR" id="PIRNR000124"/>
    </source>
</evidence>
<feature type="domain" description="UDP-glucose/GDP-mannose dehydrogenase C-terminal" evidence="5">
    <location>
        <begin position="314"/>
        <end position="409"/>
    </location>
</feature>
<dbReference type="RefSeq" id="WP_388036174.1">
    <property type="nucleotide sequence ID" value="NZ_JBHUEK010000008.1"/>
</dbReference>
<evidence type="ECO:0000259" key="5">
    <source>
        <dbReference type="SMART" id="SM00984"/>
    </source>
</evidence>
<dbReference type="Proteomes" id="UP001597227">
    <property type="component" value="Unassembled WGS sequence"/>
</dbReference>
<evidence type="ECO:0000256" key="3">
    <source>
        <dbReference type="ARBA" id="ARBA00023027"/>
    </source>
</evidence>
<evidence type="ECO:0000256" key="1">
    <source>
        <dbReference type="ARBA" id="ARBA00006601"/>
    </source>
</evidence>
<evidence type="ECO:0000313" key="6">
    <source>
        <dbReference type="EMBL" id="MFD1778253.1"/>
    </source>
</evidence>
<dbReference type="Pfam" id="PF00984">
    <property type="entry name" value="UDPG_MGDP_dh"/>
    <property type="match status" value="1"/>
</dbReference>
<evidence type="ECO:0000256" key="2">
    <source>
        <dbReference type="ARBA" id="ARBA00023002"/>
    </source>
</evidence>
<gene>
    <name evidence="6" type="ORF">ACFSFW_06200</name>
</gene>
<dbReference type="PIRSF" id="PIRSF500136">
    <property type="entry name" value="UDP_ManNAc_DH"/>
    <property type="match status" value="1"/>
</dbReference>
<keyword evidence="2" id="KW-0560">Oxidoreductase</keyword>
<keyword evidence="7" id="KW-1185">Reference proteome</keyword>
<dbReference type="Pfam" id="PF03720">
    <property type="entry name" value="UDPG_MGDP_dh_C"/>
    <property type="match status" value="1"/>
</dbReference>
<dbReference type="InterPro" id="IPR001732">
    <property type="entry name" value="UDP-Glc/GDP-Man_DH_N"/>
</dbReference>